<dbReference type="InterPro" id="IPR036250">
    <property type="entry name" value="AcylCo_DH-like_C"/>
</dbReference>
<name>A0A6J6ZDP5_9ZZZZ</name>
<evidence type="ECO:0000259" key="6">
    <source>
        <dbReference type="Pfam" id="PF00441"/>
    </source>
</evidence>
<evidence type="ECO:0000259" key="7">
    <source>
        <dbReference type="Pfam" id="PF02770"/>
    </source>
</evidence>
<dbReference type="EMBL" id="CAFABA010000017">
    <property type="protein sequence ID" value="CAB4819860.1"/>
    <property type="molecule type" value="Genomic_DNA"/>
</dbReference>
<dbReference type="SUPFAM" id="SSF47203">
    <property type="entry name" value="Acyl-CoA dehydrogenase C-terminal domain-like"/>
    <property type="match status" value="1"/>
</dbReference>
<feature type="domain" description="Acyl-CoA dehydrogenase/oxidase C-terminal" evidence="6">
    <location>
        <begin position="250"/>
        <end position="410"/>
    </location>
</feature>
<accession>A0A6J6ZDP5</accession>
<dbReference type="PANTHER" id="PTHR43292">
    <property type="entry name" value="ACYL-COA DEHYDROGENASE"/>
    <property type="match status" value="1"/>
</dbReference>
<dbReference type="Gene3D" id="1.10.540.10">
    <property type="entry name" value="Acyl-CoA dehydrogenase/oxidase, N-terminal domain"/>
    <property type="match status" value="1"/>
</dbReference>
<evidence type="ECO:0000256" key="3">
    <source>
        <dbReference type="ARBA" id="ARBA00022630"/>
    </source>
</evidence>
<evidence type="ECO:0000313" key="10">
    <source>
        <dbReference type="EMBL" id="CAB4819860.1"/>
    </source>
</evidence>
<dbReference type="EMBL" id="CAFBMH010000183">
    <property type="protein sequence ID" value="CAB4936612.1"/>
    <property type="molecule type" value="Genomic_DNA"/>
</dbReference>
<evidence type="ECO:0000256" key="5">
    <source>
        <dbReference type="ARBA" id="ARBA00023002"/>
    </source>
</evidence>
<dbReference type="Gene3D" id="1.20.140.10">
    <property type="entry name" value="Butyryl-CoA Dehydrogenase, subunit A, domain 3"/>
    <property type="match status" value="1"/>
</dbReference>
<keyword evidence="3" id="KW-0285">Flavoprotein</keyword>
<dbReference type="GO" id="GO:0050660">
    <property type="term" value="F:flavin adenine dinucleotide binding"/>
    <property type="evidence" value="ECO:0007669"/>
    <property type="project" value="InterPro"/>
</dbReference>
<dbReference type="InterPro" id="IPR052161">
    <property type="entry name" value="Mycobact_Acyl-CoA_DH"/>
</dbReference>
<dbReference type="InterPro" id="IPR009100">
    <property type="entry name" value="AcylCoA_DH/oxidase_NM_dom_sf"/>
</dbReference>
<feature type="domain" description="Acyl-CoA dehydrogenase/oxidase N-terminal" evidence="8">
    <location>
        <begin position="21"/>
        <end position="140"/>
    </location>
</feature>
<dbReference type="Pfam" id="PF02771">
    <property type="entry name" value="Acyl-CoA_dh_N"/>
    <property type="match status" value="1"/>
</dbReference>
<dbReference type="InterPro" id="IPR037069">
    <property type="entry name" value="AcylCoA_DH/ox_N_sf"/>
</dbReference>
<dbReference type="Gene3D" id="2.40.110.10">
    <property type="entry name" value="Butyryl-CoA Dehydrogenase, subunit A, domain 2"/>
    <property type="match status" value="1"/>
</dbReference>
<dbReference type="EMBL" id="CAEZYR010000020">
    <property type="protein sequence ID" value="CAB4735319.1"/>
    <property type="molecule type" value="Genomic_DNA"/>
</dbReference>
<evidence type="ECO:0000256" key="4">
    <source>
        <dbReference type="ARBA" id="ARBA00022827"/>
    </source>
</evidence>
<reference evidence="10" key="1">
    <citation type="submission" date="2020-05" db="EMBL/GenBank/DDBJ databases">
        <authorList>
            <person name="Chiriac C."/>
            <person name="Salcher M."/>
            <person name="Ghai R."/>
            <person name="Kavagutti S V."/>
        </authorList>
    </citation>
    <scope>NUCLEOTIDE SEQUENCE</scope>
</reference>
<dbReference type="SUPFAM" id="SSF56645">
    <property type="entry name" value="Acyl-CoA dehydrogenase NM domain-like"/>
    <property type="match status" value="1"/>
</dbReference>
<dbReference type="AlphaFoldDB" id="A0A6J6ZDP5"/>
<dbReference type="Pfam" id="PF02770">
    <property type="entry name" value="Acyl-CoA_dh_M"/>
    <property type="match status" value="1"/>
</dbReference>
<dbReference type="PANTHER" id="PTHR43292:SF3">
    <property type="entry name" value="ACYL-COA DEHYDROGENASE FADE29"/>
    <property type="match status" value="1"/>
</dbReference>
<dbReference type="GO" id="GO:0016627">
    <property type="term" value="F:oxidoreductase activity, acting on the CH-CH group of donors"/>
    <property type="evidence" value="ECO:0007669"/>
    <property type="project" value="InterPro"/>
</dbReference>
<dbReference type="InterPro" id="IPR046373">
    <property type="entry name" value="Acyl-CoA_Oxase/DH_mid-dom_sf"/>
</dbReference>
<feature type="domain" description="Acyl-CoA oxidase/dehydrogenase middle" evidence="7">
    <location>
        <begin position="144"/>
        <end position="237"/>
    </location>
</feature>
<dbReference type="InterPro" id="IPR009075">
    <property type="entry name" value="AcylCo_DH/oxidase_C"/>
</dbReference>
<dbReference type="GO" id="GO:0005886">
    <property type="term" value="C:plasma membrane"/>
    <property type="evidence" value="ECO:0007669"/>
    <property type="project" value="TreeGrafter"/>
</dbReference>
<dbReference type="InterPro" id="IPR006091">
    <property type="entry name" value="Acyl-CoA_Oxase/DH_mid-dom"/>
</dbReference>
<evidence type="ECO:0000313" key="11">
    <source>
        <dbReference type="EMBL" id="CAB4936612.1"/>
    </source>
</evidence>
<dbReference type="InterPro" id="IPR013786">
    <property type="entry name" value="AcylCoA_DH/ox_N"/>
</dbReference>
<evidence type="ECO:0000259" key="8">
    <source>
        <dbReference type="Pfam" id="PF02771"/>
    </source>
</evidence>
<keyword evidence="4" id="KW-0274">FAD</keyword>
<evidence type="ECO:0000313" key="9">
    <source>
        <dbReference type="EMBL" id="CAB4735319.1"/>
    </source>
</evidence>
<organism evidence="10">
    <name type="scientific">freshwater metagenome</name>
    <dbReference type="NCBI Taxonomy" id="449393"/>
    <lineage>
        <taxon>unclassified sequences</taxon>
        <taxon>metagenomes</taxon>
        <taxon>ecological metagenomes</taxon>
    </lineage>
</organism>
<keyword evidence="5" id="KW-0560">Oxidoreductase</keyword>
<protein>
    <submittedName>
        <fullName evidence="10">Unannotated protein</fullName>
    </submittedName>
</protein>
<gene>
    <name evidence="9" type="ORF">UFOPK2754_00776</name>
    <name evidence="10" type="ORF">UFOPK3139_00630</name>
    <name evidence="11" type="ORF">UFOPK3543_02982</name>
</gene>
<comment type="similarity">
    <text evidence="2">Belongs to the acyl-CoA dehydrogenase family.</text>
</comment>
<evidence type="ECO:0000256" key="1">
    <source>
        <dbReference type="ARBA" id="ARBA00001974"/>
    </source>
</evidence>
<proteinExistence type="inferred from homology"/>
<sequence>MAASGRGAGNVCTTMDFVLTASELAFQDEVRTWLEAHLVGEFAALRGKGGTGQEDIPFPLLIEWERELARGGWLRLGYPTELGGRDCSIFEQVIFHMTYVASRAPGRIPNMGLTLAGPTIVAYGSSAQQQRFIPKILSGEEMWCQGYSEPNAGSDLANVQAKAVLDGDEWIINGQKVWTSLAQYADWCFVVCRTDPQSKRHNGLSYLLVPMDQPGIEIRPIVQITGGAEFNEVFFDDARTSADLVVGEVGKGWEVAMGTLGFERGASTLGQQLSFRQELDDLVAYAQRTGVAADATIRQSLAQAYITLEIMRYSNLRMLTVIGAGGVPGPEMSIGKLYWSNWHRTMGEVMMQVMGASGMVAPPDAIVSDEKGAEHYPLGARQRTFLYARAHTIYAGSNEVQRNVIGERVLGLPREPR</sequence>
<dbReference type="Pfam" id="PF00441">
    <property type="entry name" value="Acyl-CoA_dh_1"/>
    <property type="match status" value="1"/>
</dbReference>
<dbReference type="FunFam" id="2.40.110.10:FF:000011">
    <property type="entry name" value="Acyl-CoA dehydrogenase FadE34"/>
    <property type="match status" value="1"/>
</dbReference>
<evidence type="ECO:0000256" key="2">
    <source>
        <dbReference type="ARBA" id="ARBA00009347"/>
    </source>
</evidence>
<comment type="cofactor">
    <cofactor evidence="1">
        <name>FAD</name>
        <dbReference type="ChEBI" id="CHEBI:57692"/>
    </cofactor>
</comment>